<feature type="transmembrane region" description="Helical" evidence="1">
    <location>
        <begin position="71"/>
        <end position="88"/>
    </location>
</feature>
<name>K1JY73_9BURK</name>
<dbReference type="SUPFAM" id="SSF103473">
    <property type="entry name" value="MFS general substrate transporter"/>
    <property type="match status" value="1"/>
</dbReference>
<keyword evidence="1" id="KW-0812">Transmembrane</keyword>
<dbReference type="PATRIC" id="fig|742823.3.peg.838"/>
<keyword evidence="3" id="KW-1185">Reference proteome</keyword>
<evidence type="ECO:0000313" key="2">
    <source>
        <dbReference type="EMBL" id="EKB31563.1"/>
    </source>
</evidence>
<dbReference type="Proteomes" id="UP000005835">
    <property type="component" value="Unassembled WGS sequence"/>
</dbReference>
<feature type="transmembrane region" description="Helical" evidence="1">
    <location>
        <begin position="46"/>
        <end position="64"/>
    </location>
</feature>
<dbReference type="InterPro" id="IPR036259">
    <property type="entry name" value="MFS_trans_sf"/>
</dbReference>
<proteinExistence type="predicted"/>
<organism evidence="2 3">
    <name type="scientific">Sutterella wadsworthensis 2_1_59BFAA</name>
    <dbReference type="NCBI Taxonomy" id="742823"/>
    <lineage>
        <taxon>Bacteria</taxon>
        <taxon>Pseudomonadati</taxon>
        <taxon>Pseudomonadota</taxon>
        <taxon>Betaproteobacteria</taxon>
        <taxon>Burkholderiales</taxon>
        <taxon>Sutterellaceae</taxon>
        <taxon>Sutterella</taxon>
    </lineage>
</organism>
<evidence type="ECO:0000313" key="3">
    <source>
        <dbReference type="Proteomes" id="UP000005835"/>
    </source>
</evidence>
<dbReference type="STRING" id="742823.HMPREF9465_00831"/>
<accession>K1JY73</accession>
<keyword evidence="1" id="KW-1133">Transmembrane helix</keyword>
<dbReference type="Gene3D" id="1.20.1250.20">
    <property type="entry name" value="MFS general substrate transporter like domains"/>
    <property type="match status" value="1"/>
</dbReference>
<dbReference type="AlphaFoldDB" id="K1JY73"/>
<comment type="caution">
    <text evidence="2">The sequence shown here is derived from an EMBL/GenBank/DDBJ whole genome shotgun (WGS) entry which is preliminary data.</text>
</comment>
<dbReference type="EMBL" id="ADMG01000020">
    <property type="protein sequence ID" value="EKB31563.1"/>
    <property type="molecule type" value="Genomic_DNA"/>
</dbReference>
<evidence type="ECO:0000256" key="1">
    <source>
        <dbReference type="SAM" id="Phobius"/>
    </source>
</evidence>
<dbReference type="HOGENOM" id="CLU_2371702_0_0_4"/>
<gene>
    <name evidence="2" type="ORF">HMPREF9465_00831</name>
</gene>
<sequence>MLRAQPREWLFCCAFWLCQTIPVTVILFYSPIILSDVTGSADQTGRVALIYTLFMIGILPMTLLKRTINPAKVLVVTAVVMAASLAGVESPRPCS</sequence>
<protein>
    <submittedName>
        <fullName evidence="2">Uncharacterized protein</fullName>
    </submittedName>
</protein>
<dbReference type="OrthoDB" id="5368493at2"/>
<keyword evidence="1" id="KW-0472">Membrane</keyword>
<reference evidence="2 3" key="1">
    <citation type="submission" date="2012-05" db="EMBL/GenBank/DDBJ databases">
        <title>The Genome Sequence of Sutterella wadsworthensis 2_1_59BFAA.</title>
        <authorList>
            <consortium name="The Broad Institute Genome Sequencing Platform"/>
            <person name="Earl A."/>
            <person name="Ward D."/>
            <person name="Feldgarden M."/>
            <person name="Gevers D."/>
            <person name="Daigneault M."/>
            <person name="Strauss J."/>
            <person name="Allen-Vercoe E."/>
            <person name="Walker B."/>
            <person name="Young S.K."/>
            <person name="Zeng Q."/>
            <person name="Gargeya S."/>
            <person name="Fitzgerald M."/>
            <person name="Haas B."/>
            <person name="Abouelleil A."/>
            <person name="Alvarado L."/>
            <person name="Arachchi H.M."/>
            <person name="Berlin A.M."/>
            <person name="Chapman S.B."/>
            <person name="Goldberg J."/>
            <person name="Griggs A."/>
            <person name="Gujja S."/>
            <person name="Hansen M."/>
            <person name="Howarth C."/>
            <person name="Imamovic A."/>
            <person name="Larimer J."/>
            <person name="McCowen C."/>
            <person name="Montmayeur A."/>
            <person name="Murphy C."/>
            <person name="Neiman D."/>
            <person name="Pearson M."/>
            <person name="Priest M."/>
            <person name="Roberts A."/>
            <person name="Saif S."/>
            <person name="Shea T."/>
            <person name="Sisk P."/>
            <person name="Sykes S."/>
            <person name="Wortman J."/>
            <person name="Nusbaum C."/>
            <person name="Birren B."/>
        </authorList>
    </citation>
    <scope>NUCLEOTIDE SEQUENCE [LARGE SCALE GENOMIC DNA]</scope>
    <source>
        <strain evidence="2 3">2_1_59BFAA</strain>
    </source>
</reference>
<dbReference type="RefSeq" id="WP_005434440.1">
    <property type="nucleotide sequence ID" value="NZ_JH815515.1"/>
</dbReference>
<feature type="transmembrane region" description="Helical" evidence="1">
    <location>
        <begin position="9"/>
        <end position="34"/>
    </location>
</feature>